<evidence type="ECO:0000313" key="3">
    <source>
        <dbReference type="Proteomes" id="UP001500840"/>
    </source>
</evidence>
<keyword evidence="1" id="KW-1133">Transmembrane helix</keyword>
<dbReference type="SUPFAM" id="SSF48695">
    <property type="entry name" value="Multiheme cytochromes"/>
    <property type="match status" value="1"/>
</dbReference>
<reference evidence="3" key="1">
    <citation type="journal article" date="2019" name="Int. J. Syst. Evol. Microbiol.">
        <title>The Global Catalogue of Microorganisms (GCM) 10K type strain sequencing project: providing services to taxonomists for standard genome sequencing and annotation.</title>
        <authorList>
            <consortium name="The Broad Institute Genomics Platform"/>
            <consortium name="The Broad Institute Genome Sequencing Center for Infectious Disease"/>
            <person name="Wu L."/>
            <person name="Ma J."/>
        </authorList>
    </citation>
    <scope>NUCLEOTIDE SEQUENCE [LARGE SCALE GENOMIC DNA]</scope>
    <source>
        <strain evidence="3">JCM 17759</strain>
    </source>
</reference>
<dbReference type="RefSeq" id="WP_345318353.1">
    <property type="nucleotide sequence ID" value="NZ_BAABGA010000005.1"/>
</dbReference>
<dbReference type="Gene3D" id="3.90.10.10">
    <property type="entry name" value="Cytochrome C3"/>
    <property type="match status" value="1"/>
</dbReference>
<evidence type="ECO:0000256" key="1">
    <source>
        <dbReference type="SAM" id="Phobius"/>
    </source>
</evidence>
<dbReference type="Proteomes" id="UP001500840">
    <property type="component" value="Unassembled WGS sequence"/>
</dbReference>
<organism evidence="2 3">
    <name type="scientific">Novipirellula rosea</name>
    <dbReference type="NCBI Taxonomy" id="1031540"/>
    <lineage>
        <taxon>Bacteria</taxon>
        <taxon>Pseudomonadati</taxon>
        <taxon>Planctomycetota</taxon>
        <taxon>Planctomycetia</taxon>
        <taxon>Pirellulales</taxon>
        <taxon>Pirellulaceae</taxon>
        <taxon>Novipirellula</taxon>
    </lineage>
</organism>
<dbReference type="EMBL" id="BAABGA010000005">
    <property type="protein sequence ID" value="GAA4443519.1"/>
    <property type="molecule type" value="Genomic_DNA"/>
</dbReference>
<keyword evidence="1" id="KW-0472">Membrane</keyword>
<comment type="caution">
    <text evidence="2">The sequence shown here is derived from an EMBL/GenBank/DDBJ whole genome shotgun (WGS) entry which is preliminary data.</text>
</comment>
<sequence length="275" mass="29744">MNSESNSKNLATRGSIALLVAVIGVAVVGYFVGINDGVPQEDFEQQAPWLSSQVEGTERPAEPPSTSTIAAVTYAEMRRSETGPTSQWKPKLDQIPQPQYDLFAVIKPSEEAKLQSTLTRASRRAFNGAPPIIPHVVEGTNDAACYACHGEGKRIENRVANRMSHGFLANCVQCHAPPPPKPFTDFDSEVQTTFVGLPAPLNGERAFPGAPPTIPHSTWMRDQCLACHGGNVGWAGLESTHPWRTNCLQCHAPSATLDQSIVPEQIGFLPEPNVK</sequence>
<keyword evidence="3" id="KW-1185">Reference proteome</keyword>
<evidence type="ECO:0000313" key="2">
    <source>
        <dbReference type="EMBL" id="GAA4443519.1"/>
    </source>
</evidence>
<feature type="transmembrane region" description="Helical" evidence="1">
    <location>
        <begin position="12"/>
        <end position="32"/>
    </location>
</feature>
<gene>
    <name evidence="2" type="ORF">GCM10023156_00670</name>
</gene>
<evidence type="ECO:0008006" key="4">
    <source>
        <dbReference type="Google" id="ProtNLM"/>
    </source>
</evidence>
<proteinExistence type="predicted"/>
<keyword evidence="1" id="KW-0812">Transmembrane</keyword>
<dbReference type="InterPro" id="IPR036280">
    <property type="entry name" value="Multihaem_cyt_sf"/>
</dbReference>
<name>A0ABP8M317_9BACT</name>
<protein>
    <recommendedName>
        <fullName evidence="4">Nitrate reductase cytochrome c-type subunit (NapB)</fullName>
    </recommendedName>
</protein>
<accession>A0ABP8M317</accession>